<dbReference type="InterPro" id="IPR011989">
    <property type="entry name" value="ARM-like"/>
</dbReference>
<dbReference type="SUPFAM" id="SSF48371">
    <property type="entry name" value="ARM repeat"/>
    <property type="match status" value="2"/>
</dbReference>
<name>T1IL44_STRMM</name>
<keyword evidence="5" id="KW-1185">Reference proteome</keyword>
<dbReference type="EnsemblMetazoa" id="SMAR001663-RA">
    <property type="protein sequence ID" value="SMAR001663-PA"/>
    <property type="gene ID" value="SMAR001663"/>
</dbReference>
<evidence type="ECO:0000313" key="4">
    <source>
        <dbReference type="EnsemblMetazoa" id="SMAR001663-PA"/>
    </source>
</evidence>
<dbReference type="PANTHER" id="PTHR23312:SF8">
    <property type="entry name" value="ARMADILLO REPEAT-CONTAINING PROTEIN 5"/>
    <property type="match status" value="1"/>
</dbReference>
<feature type="domain" description="BTB" evidence="3">
    <location>
        <begin position="818"/>
        <end position="878"/>
    </location>
</feature>
<dbReference type="GO" id="GO:0009653">
    <property type="term" value="P:anatomical structure morphogenesis"/>
    <property type="evidence" value="ECO:0007669"/>
    <property type="project" value="TreeGrafter"/>
</dbReference>
<dbReference type="Pfam" id="PF00651">
    <property type="entry name" value="BTB"/>
    <property type="match status" value="1"/>
</dbReference>
<dbReference type="PROSITE" id="PS50097">
    <property type="entry name" value="BTB"/>
    <property type="match status" value="1"/>
</dbReference>
<feature type="compositionally biased region" description="Basic and acidic residues" evidence="2">
    <location>
        <begin position="394"/>
        <end position="412"/>
    </location>
</feature>
<feature type="compositionally biased region" description="Basic and acidic residues" evidence="2">
    <location>
        <begin position="488"/>
        <end position="500"/>
    </location>
</feature>
<dbReference type="OMA" id="RNCDYAL"/>
<dbReference type="PANTHER" id="PTHR23312">
    <property type="entry name" value="ARMC5 ARMADILLO REPEAT-CONTAINING -RELATED"/>
    <property type="match status" value="1"/>
</dbReference>
<dbReference type="SUPFAM" id="SSF54695">
    <property type="entry name" value="POZ domain"/>
    <property type="match status" value="1"/>
</dbReference>
<dbReference type="SMART" id="SM00225">
    <property type="entry name" value="BTB"/>
    <property type="match status" value="1"/>
</dbReference>
<accession>T1IL44</accession>
<dbReference type="GO" id="GO:0005829">
    <property type="term" value="C:cytosol"/>
    <property type="evidence" value="ECO:0007669"/>
    <property type="project" value="TreeGrafter"/>
</dbReference>
<evidence type="ECO:0000259" key="3">
    <source>
        <dbReference type="PROSITE" id="PS50097"/>
    </source>
</evidence>
<dbReference type="STRING" id="126957.T1IL44"/>
<dbReference type="Proteomes" id="UP000014500">
    <property type="component" value="Unassembled WGS sequence"/>
</dbReference>
<dbReference type="Gene3D" id="1.25.10.10">
    <property type="entry name" value="Leucine-rich Repeat Variant"/>
    <property type="match status" value="1"/>
</dbReference>
<dbReference type="PhylomeDB" id="T1IL44"/>
<dbReference type="InterPro" id="IPR011333">
    <property type="entry name" value="SKP1/BTB/POZ_sf"/>
</dbReference>
<feature type="repeat" description="ARM" evidence="1">
    <location>
        <begin position="168"/>
        <end position="196"/>
    </location>
</feature>
<proteinExistence type="predicted"/>
<feature type="compositionally biased region" description="Basic and acidic residues" evidence="2">
    <location>
        <begin position="356"/>
        <end position="369"/>
    </location>
</feature>
<dbReference type="InterPro" id="IPR000210">
    <property type="entry name" value="BTB/POZ_dom"/>
</dbReference>
<sequence length="997" mass="110937">MNTLIDSLASPSSDVVSNSLLTLRKKYFRARNLDGVKKFRERGGLKSLLDIIGKPNPKSVDVALSILGNCCLEKESRDEVANRETVSSLVTILNSLDLDSILNRTCRTLANLAVDNRTASIIHSEDAVLSIVKFLRSTTNPGSQQTAVRALRILADSTEHRENIILHNGIQAIASLLNSETKEVLTAVVRALAHLTRHCTPECAHQVETNDGITRLVIQAENKDKIIQEASIKTLINLVHQSEIRPVIGNAGAIPLFINWADRLLTGNGGLENPRNFVMALCLSCRESVNRVRVRENGGLKTLISLLISSAQVEMHEEIIAAMLNFLYDERSLDVLLELDMVPLFIDKMATYVKETTDDPGKRCHEPQDPNKLFLSIPSKNDNNWSTTKKSGLKRKESCESDESDARKESKTRQTYRINSPSYQQVQNEILELGIECSSGLLDDNGQWSPTNTIYSPVQSPPEWRQGQYFNSVWQNSPGGLSPDCSGSEDRSPRARRTSEEEWLQMSFSRSPSPSPVNSPTPQYACYSPVCDDLSDQEDPAPEEVVLKEADVETSNSCISAPSDEPEEDVLELFAEPEPDSEMDKTKTNCKLPLFIDKLDPGPNYIHYILMMLSRLSQMEKPHIALLSRKTIETLLAIVIGMRNPLTRAVRILTRLARNPLCFESLITLQFPQQISLKLDDSVLQHPSAECRICGCLRSLKSSILRTLEMQTESPFGIGTIIRLLTAGSQPEKQCAALMLPYLLSVKSLRQKTLLKFNGLDIILDILQEPCHENFKMAAISFSKLCSQMQSTSVIPDLPSVENTGNNSCLYSNTGVEKNVCFVLENDERVSGNRLTLTESSEVFGAMLSGHFKEASQAEVTFGDATKETVEFVMHFLHGCKSSCTSLRSPSDELLFGVAKLADKFLLMRLRDYLHGEFVGKLNAGNAAAMYKFAEMHNYSSVARSVLNCVLGPLFSVDDKVNFLKEILSSSLKMCLLLEIKRRITESLEFGPLYVSM</sequence>
<feature type="region of interest" description="Disordered" evidence="2">
    <location>
        <begin position="472"/>
        <end position="521"/>
    </location>
</feature>
<dbReference type="EMBL" id="JH430724">
    <property type="status" value="NOT_ANNOTATED_CDS"/>
    <property type="molecule type" value="Genomic_DNA"/>
</dbReference>
<dbReference type="SMART" id="SM00185">
    <property type="entry name" value="ARM"/>
    <property type="match status" value="6"/>
</dbReference>
<reference evidence="4" key="2">
    <citation type="submission" date="2015-02" db="UniProtKB">
        <authorList>
            <consortium name="EnsemblMetazoa"/>
        </authorList>
    </citation>
    <scope>IDENTIFICATION</scope>
</reference>
<dbReference type="InterPro" id="IPR016024">
    <property type="entry name" value="ARM-type_fold"/>
</dbReference>
<dbReference type="InterPro" id="IPR000225">
    <property type="entry name" value="Armadillo"/>
</dbReference>
<dbReference type="Gene3D" id="3.30.710.10">
    <property type="entry name" value="Potassium Channel Kv1.1, Chain A"/>
    <property type="match status" value="1"/>
</dbReference>
<dbReference type="AlphaFoldDB" id="T1IL44"/>
<dbReference type="PROSITE" id="PS50176">
    <property type="entry name" value="ARM_REPEAT"/>
    <property type="match status" value="1"/>
</dbReference>
<reference evidence="5" key="1">
    <citation type="submission" date="2011-05" db="EMBL/GenBank/DDBJ databases">
        <authorList>
            <person name="Richards S.R."/>
            <person name="Qu J."/>
            <person name="Jiang H."/>
            <person name="Jhangiani S.N."/>
            <person name="Agravi P."/>
            <person name="Goodspeed R."/>
            <person name="Gross S."/>
            <person name="Mandapat C."/>
            <person name="Jackson L."/>
            <person name="Mathew T."/>
            <person name="Pu L."/>
            <person name="Thornton R."/>
            <person name="Saada N."/>
            <person name="Wilczek-Boney K.B."/>
            <person name="Lee S."/>
            <person name="Kovar C."/>
            <person name="Wu Y."/>
            <person name="Scherer S.E."/>
            <person name="Worley K.C."/>
            <person name="Muzny D.M."/>
            <person name="Gibbs R."/>
        </authorList>
    </citation>
    <scope>NUCLEOTIDE SEQUENCE</scope>
    <source>
        <strain evidence="5">Brora</strain>
    </source>
</reference>
<dbReference type="HOGENOM" id="CLU_007517_0_0_1"/>
<dbReference type="eggNOG" id="ENOG502QSYU">
    <property type="taxonomic scope" value="Eukaryota"/>
</dbReference>
<dbReference type="Pfam" id="PF24768">
    <property type="entry name" value="ARM_ARMC5"/>
    <property type="match status" value="1"/>
</dbReference>
<organism evidence="4 5">
    <name type="scientific">Strigamia maritima</name>
    <name type="common">European centipede</name>
    <name type="synonym">Geophilus maritimus</name>
    <dbReference type="NCBI Taxonomy" id="126957"/>
    <lineage>
        <taxon>Eukaryota</taxon>
        <taxon>Metazoa</taxon>
        <taxon>Ecdysozoa</taxon>
        <taxon>Arthropoda</taxon>
        <taxon>Myriapoda</taxon>
        <taxon>Chilopoda</taxon>
        <taxon>Pleurostigmophora</taxon>
        <taxon>Geophilomorpha</taxon>
        <taxon>Linotaeniidae</taxon>
        <taxon>Strigamia</taxon>
    </lineage>
</organism>
<protein>
    <recommendedName>
        <fullName evidence="3">BTB domain-containing protein</fullName>
    </recommendedName>
</protein>
<evidence type="ECO:0000256" key="1">
    <source>
        <dbReference type="PROSITE-ProRule" id="PRU00259"/>
    </source>
</evidence>
<dbReference type="InterPro" id="IPR055445">
    <property type="entry name" value="ARM_ARMC5"/>
</dbReference>
<evidence type="ECO:0000313" key="5">
    <source>
        <dbReference type="Proteomes" id="UP000014500"/>
    </source>
</evidence>
<feature type="region of interest" description="Disordered" evidence="2">
    <location>
        <begin position="356"/>
        <end position="420"/>
    </location>
</feature>
<feature type="compositionally biased region" description="Polar residues" evidence="2">
    <location>
        <begin position="378"/>
        <end position="390"/>
    </location>
</feature>
<evidence type="ECO:0000256" key="2">
    <source>
        <dbReference type="SAM" id="MobiDB-lite"/>
    </source>
</evidence>